<name>A0ABW9B6T4_9BURK</name>
<comment type="caution">
    <text evidence="1">The sequence shown here is derived from an EMBL/GenBank/DDBJ whole genome shotgun (WGS) entry which is preliminary data.</text>
</comment>
<dbReference type="RefSeq" id="WP_408183451.1">
    <property type="nucleotide sequence ID" value="NZ_JAQQEZ010000101.1"/>
</dbReference>
<gene>
    <name evidence="1" type="ORF">PQR57_46975</name>
</gene>
<dbReference type="Proteomes" id="UP001629230">
    <property type="component" value="Unassembled WGS sequence"/>
</dbReference>
<organism evidence="1 2">
    <name type="scientific">Paraburkholderia dipogonis</name>
    <dbReference type="NCBI Taxonomy" id="1211383"/>
    <lineage>
        <taxon>Bacteria</taxon>
        <taxon>Pseudomonadati</taxon>
        <taxon>Pseudomonadota</taxon>
        <taxon>Betaproteobacteria</taxon>
        <taxon>Burkholderiales</taxon>
        <taxon>Burkholderiaceae</taxon>
        <taxon>Paraburkholderia</taxon>
    </lineage>
</organism>
<dbReference type="EMBL" id="JAQQEZ010000101">
    <property type="protein sequence ID" value="MFM0008427.1"/>
    <property type="molecule type" value="Genomic_DNA"/>
</dbReference>
<keyword evidence="2" id="KW-1185">Reference proteome</keyword>
<reference evidence="1 2" key="1">
    <citation type="journal article" date="2024" name="Chem. Sci.">
        <title>Discovery of megapolipeptins by genome mining of a Burkholderiales bacteria collection.</title>
        <authorList>
            <person name="Paulo B.S."/>
            <person name="Recchia M.J.J."/>
            <person name="Lee S."/>
            <person name="Fergusson C.H."/>
            <person name="Romanowski S.B."/>
            <person name="Hernandez A."/>
            <person name="Krull N."/>
            <person name="Liu D.Y."/>
            <person name="Cavanagh H."/>
            <person name="Bos A."/>
            <person name="Gray C.A."/>
            <person name="Murphy B.T."/>
            <person name="Linington R.G."/>
            <person name="Eustaquio A.S."/>
        </authorList>
    </citation>
    <scope>NUCLEOTIDE SEQUENCE [LARGE SCALE GENOMIC DNA]</scope>
    <source>
        <strain evidence="1 2">RL17-350-BIC-A</strain>
    </source>
</reference>
<evidence type="ECO:0000313" key="2">
    <source>
        <dbReference type="Proteomes" id="UP001629230"/>
    </source>
</evidence>
<evidence type="ECO:0000313" key="1">
    <source>
        <dbReference type="EMBL" id="MFM0008427.1"/>
    </source>
</evidence>
<accession>A0ABW9B6T4</accession>
<protein>
    <submittedName>
        <fullName evidence="1">Uncharacterized protein</fullName>
    </submittedName>
</protein>
<sequence>MNLANDSARGIVRVLPATRHEMNYGDARSVAVGTGIAPRSRRAPYVQNYSTLDVWQRRGLLKIGSQLLPEQRVVVIYGVHKRETLEQPVQTASSVSGTDRCGCPVDTMIRKRQVIQWLTTACDAIRKV</sequence>
<proteinExistence type="predicted"/>